<accession>A0A850EKQ8</accession>
<evidence type="ECO:0000256" key="4">
    <source>
        <dbReference type="ARBA" id="ARBA00022989"/>
    </source>
</evidence>
<evidence type="ECO:0000313" key="8">
    <source>
        <dbReference type="EMBL" id="NUU61933.1"/>
    </source>
</evidence>
<evidence type="ECO:0000256" key="3">
    <source>
        <dbReference type="ARBA" id="ARBA00022692"/>
    </source>
</evidence>
<feature type="transmembrane region" description="Helical" evidence="6">
    <location>
        <begin position="230"/>
        <end position="245"/>
    </location>
</feature>
<organism evidence="8 9">
    <name type="scientific">Paenibacillus agri</name>
    <dbReference type="NCBI Taxonomy" id="2744309"/>
    <lineage>
        <taxon>Bacteria</taxon>
        <taxon>Bacillati</taxon>
        <taxon>Bacillota</taxon>
        <taxon>Bacilli</taxon>
        <taxon>Bacillales</taxon>
        <taxon>Paenibacillaceae</taxon>
        <taxon>Paenibacillus</taxon>
    </lineage>
</organism>
<dbReference type="PROSITE" id="PS50850">
    <property type="entry name" value="MFS"/>
    <property type="match status" value="1"/>
</dbReference>
<dbReference type="InterPro" id="IPR020846">
    <property type="entry name" value="MFS_dom"/>
</dbReference>
<evidence type="ECO:0000259" key="7">
    <source>
        <dbReference type="PROSITE" id="PS50850"/>
    </source>
</evidence>
<feature type="transmembrane region" description="Helical" evidence="6">
    <location>
        <begin position="355"/>
        <end position="376"/>
    </location>
</feature>
<feature type="transmembrane region" description="Helical" evidence="6">
    <location>
        <begin position="112"/>
        <end position="135"/>
    </location>
</feature>
<keyword evidence="4 6" id="KW-1133">Transmembrane helix</keyword>
<dbReference type="AlphaFoldDB" id="A0A850EKQ8"/>
<dbReference type="Gene3D" id="1.20.1250.20">
    <property type="entry name" value="MFS general substrate transporter like domains"/>
    <property type="match status" value="1"/>
</dbReference>
<evidence type="ECO:0000256" key="6">
    <source>
        <dbReference type="SAM" id="Phobius"/>
    </source>
</evidence>
<feature type="transmembrane region" description="Helical" evidence="6">
    <location>
        <begin position="397"/>
        <end position="417"/>
    </location>
</feature>
<reference evidence="8" key="1">
    <citation type="submission" date="2020-06" db="EMBL/GenBank/DDBJ databases">
        <title>Paenibacillus sp. nov., isolated from soil.</title>
        <authorList>
            <person name="Seo Y.L."/>
        </authorList>
    </citation>
    <scope>NUCLEOTIDE SEQUENCE [LARGE SCALE GENOMIC DNA]</scope>
    <source>
        <strain evidence="8">JW14</strain>
    </source>
</reference>
<dbReference type="PANTHER" id="PTHR42718">
    <property type="entry name" value="MAJOR FACILITATOR SUPERFAMILY MULTIDRUG TRANSPORTER MFSC"/>
    <property type="match status" value="1"/>
</dbReference>
<dbReference type="Pfam" id="PF07690">
    <property type="entry name" value="MFS_1"/>
    <property type="match status" value="1"/>
</dbReference>
<keyword evidence="5 6" id="KW-0472">Membrane</keyword>
<feature type="transmembrane region" description="Helical" evidence="6">
    <location>
        <begin position="265"/>
        <end position="286"/>
    </location>
</feature>
<feature type="transmembrane region" description="Helical" evidence="6">
    <location>
        <begin position="429"/>
        <end position="448"/>
    </location>
</feature>
<dbReference type="RefSeq" id="WP_175372438.1">
    <property type="nucleotide sequence ID" value="NZ_JABWCS010000212.1"/>
</dbReference>
<dbReference type="InterPro" id="IPR036259">
    <property type="entry name" value="MFS_trans_sf"/>
</dbReference>
<feature type="transmembrane region" description="Helical" evidence="6">
    <location>
        <begin position="331"/>
        <end position="349"/>
    </location>
</feature>
<feature type="transmembrane region" description="Helical" evidence="6">
    <location>
        <begin position="21"/>
        <end position="45"/>
    </location>
</feature>
<gene>
    <name evidence="8" type="ORF">HPT30_16435</name>
</gene>
<name>A0A850EKQ8_9BACL</name>
<evidence type="ECO:0000256" key="1">
    <source>
        <dbReference type="ARBA" id="ARBA00004651"/>
    </source>
</evidence>
<feature type="transmembrane region" description="Helical" evidence="6">
    <location>
        <begin position="208"/>
        <end position="224"/>
    </location>
</feature>
<feature type="transmembrane region" description="Helical" evidence="6">
    <location>
        <begin position="298"/>
        <end position="319"/>
    </location>
</feature>
<dbReference type="PRINTS" id="PR01036">
    <property type="entry name" value="TCRTETB"/>
</dbReference>
<protein>
    <submittedName>
        <fullName evidence="8">MFS transporter</fullName>
    </submittedName>
</protein>
<comment type="subcellular location">
    <subcellularLocation>
        <location evidence="1">Cell membrane</location>
        <topology evidence="1">Multi-pass membrane protein</topology>
    </subcellularLocation>
</comment>
<feature type="domain" description="Major facilitator superfamily (MFS) profile" evidence="7">
    <location>
        <begin position="23"/>
        <end position="452"/>
    </location>
</feature>
<dbReference type="PANTHER" id="PTHR42718:SF9">
    <property type="entry name" value="MAJOR FACILITATOR SUPERFAMILY MULTIDRUG TRANSPORTER MFSC"/>
    <property type="match status" value="1"/>
</dbReference>
<evidence type="ECO:0000313" key="9">
    <source>
        <dbReference type="Proteomes" id="UP000564806"/>
    </source>
</evidence>
<feature type="transmembrane region" description="Helical" evidence="6">
    <location>
        <begin position="57"/>
        <end position="77"/>
    </location>
</feature>
<feature type="transmembrane region" description="Helical" evidence="6">
    <location>
        <begin position="89"/>
        <end position="106"/>
    </location>
</feature>
<dbReference type="Gene3D" id="1.20.1720.10">
    <property type="entry name" value="Multidrug resistance protein D"/>
    <property type="match status" value="1"/>
</dbReference>
<evidence type="ECO:0000256" key="5">
    <source>
        <dbReference type="ARBA" id="ARBA00023136"/>
    </source>
</evidence>
<dbReference type="Proteomes" id="UP000564806">
    <property type="component" value="Unassembled WGS sequence"/>
</dbReference>
<dbReference type="GO" id="GO:0022857">
    <property type="term" value="F:transmembrane transporter activity"/>
    <property type="evidence" value="ECO:0007669"/>
    <property type="project" value="InterPro"/>
</dbReference>
<dbReference type="SUPFAM" id="SSF103473">
    <property type="entry name" value="MFS general substrate transporter"/>
    <property type="match status" value="1"/>
</dbReference>
<comment type="caution">
    <text evidence="8">The sequence shown here is derived from an EMBL/GenBank/DDBJ whole genome shotgun (WGS) entry which is preliminary data.</text>
</comment>
<sequence length="458" mass="49199">MNKQPIPAASGGQESAVINERAVGILLGVAIVLVIMNTMMFNLALPDVAEAFHLTPALTSWIVTGYSIVFAVSSITYSRLADFVPIRRLFIIGILSLSLAAIVGLFSNSFIMLLIVRLVQATGASSILALTMVLNSRYIPVERRGKAMSITMSSVSMGLGLGPVAGGAIVEYLGWHMLFVVTAVTVILVPLFVIFIPKERVQKGSFDFLGALFISAGTTGLLIALTNHSWIGLVVGLVALVLFAARIRSAKEPFVLPSLFQNRRYLILSAVGIAAYLCSFATLFLMPQILVKQYSLSAIQAGMVIFPGSFLAMIVSQRVGRFIDSRGNSPILRIIPLFFLAAVVLFALFEGSSYVAIIFIYMLMSTCFTILSSSVSNEISRILQPAEMGSGMGLYQLLQFCSGAMGVAASASALAMQKSLPMGLAYSNIYWGLSIIVIVSIGCAVLYLRSAMQRQPQV</sequence>
<dbReference type="InterPro" id="IPR011701">
    <property type="entry name" value="MFS"/>
</dbReference>
<keyword evidence="2" id="KW-0813">Transport</keyword>
<proteinExistence type="predicted"/>
<dbReference type="EMBL" id="JABWCS010000212">
    <property type="protein sequence ID" value="NUU61933.1"/>
    <property type="molecule type" value="Genomic_DNA"/>
</dbReference>
<evidence type="ECO:0000256" key="2">
    <source>
        <dbReference type="ARBA" id="ARBA00022448"/>
    </source>
</evidence>
<feature type="transmembrane region" description="Helical" evidence="6">
    <location>
        <begin position="147"/>
        <end position="169"/>
    </location>
</feature>
<keyword evidence="9" id="KW-1185">Reference proteome</keyword>
<dbReference type="GO" id="GO:0005886">
    <property type="term" value="C:plasma membrane"/>
    <property type="evidence" value="ECO:0007669"/>
    <property type="project" value="UniProtKB-SubCell"/>
</dbReference>
<feature type="transmembrane region" description="Helical" evidence="6">
    <location>
        <begin position="175"/>
        <end position="196"/>
    </location>
</feature>
<keyword evidence="3 6" id="KW-0812">Transmembrane</keyword>
<dbReference type="CDD" id="cd17321">
    <property type="entry name" value="MFS_MMR_MDR_like"/>
    <property type="match status" value="1"/>
</dbReference>